<dbReference type="InterPro" id="IPR050090">
    <property type="entry name" value="Tyrosine_recombinase_XerCD"/>
</dbReference>
<keyword evidence="1" id="KW-0229">DNA integration</keyword>
<dbReference type="PROSITE" id="PS51898">
    <property type="entry name" value="TYR_RECOMBINASE"/>
    <property type="match status" value="1"/>
</dbReference>
<organism evidence="4 5">
    <name type="scientific">Azotobacter chroococcum NCIMB 8003</name>
    <dbReference type="NCBI Taxonomy" id="1328314"/>
    <lineage>
        <taxon>Bacteria</taxon>
        <taxon>Pseudomonadati</taxon>
        <taxon>Pseudomonadota</taxon>
        <taxon>Gammaproteobacteria</taxon>
        <taxon>Pseudomonadales</taxon>
        <taxon>Pseudomonadaceae</taxon>
        <taxon>Azotobacter</taxon>
    </lineage>
</organism>
<dbReference type="GO" id="GO:0015074">
    <property type="term" value="P:DNA integration"/>
    <property type="evidence" value="ECO:0007669"/>
    <property type="project" value="UniProtKB-KW"/>
</dbReference>
<keyword evidence="5" id="KW-1185">Reference proteome</keyword>
<evidence type="ECO:0000256" key="2">
    <source>
        <dbReference type="ARBA" id="ARBA00023172"/>
    </source>
</evidence>
<evidence type="ECO:0000256" key="1">
    <source>
        <dbReference type="ARBA" id="ARBA00022908"/>
    </source>
</evidence>
<proteinExistence type="predicted"/>
<feature type="domain" description="Tyr recombinase" evidence="3">
    <location>
        <begin position="1"/>
        <end position="99"/>
    </location>
</feature>
<accession>A0A0C4WIL5</accession>
<dbReference type="Proteomes" id="UP000068210">
    <property type="component" value="Chromosome"/>
</dbReference>
<dbReference type="InterPro" id="IPR002104">
    <property type="entry name" value="Integrase_catalytic"/>
</dbReference>
<keyword evidence="2" id="KW-0233">DNA recombination</keyword>
<dbReference type="PANTHER" id="PTHR30349">
    <property type="entry name" value="PHAGE INTEGRASE-RELATED"/>
    <property type="match status" value="1"/>
</dbReference>
<dbReference type="HOGENOM" id="CLU_027562_46_2_6"/>
<dbReference type="SUPFAM" id="SSF56349">
    <property type="entry name" value="DNA breaking-rejoining enzymes"/>
    <property type="match status" value="1"/>
</dbReference>
<dbReference type="AlphaFoldDB" id="A0A0C4WIL5"/>
<dbReference type="Pfam" id="PF00589">
    <property type="entry name" value="Phage_integrase"/>
    <property type="match status" value="1"/>
</dbReference>
<dbReference type="EMBL" id="CP010415">
    <property type="protein sequence ID" value="AJE19574.1"/>
    <property type="molecule type" value="Genomic_DNA"/>
</dbReference>
<dbReference type="GO" id="GO:0003677">
    <property type="term" value="F:DNA binding"/>
    <property type="evidence" value="ECO:0007669"/>
    <property type="project" value="InterPro"/>
</dbReference>
<evidence type="ECO:0000313" key="4">
    <source>
        <dbReference type="EMBL" id="AJE19574.1"/>
    </source>
</evidence>
<gene>
    <name evidence="4" type="ORF">Achr_590</name>
</gene>
<dbReference type="KEGG" id="acx:Achr_590"/>
<name>A0A0C4WIL5_9GAMM</name>
<dbReference type="STRING" id="1328314.Achr_590"/>
<sequence>MGLAIRFSGSRPLGRSSFRHQAPSHLDEKWVQRAFKSAVRKAGIVKPATPHTLRHCFATHLLESGQDIRTVQELLGHADVKTTMIYTHVLNRGGLGVLSPLDRP</sequence>
<dbReference type="GO" id="GO:0006310">
    <property type="term" value="P:DNA recombination"/>
    <property type="evidence" value="ECO:0007669"/>
    <property type="project" value="UniProtKB-KW"/>
</dbReference>
<dbReference type="InterPro" id="IPR013762">
    <property type="entry name" value="Integrase-like_cat_sf"/>
</dbReference>
<dbReference type="InterPro" id="IPR011010">
    <property type="entry name" value="DNA_brk_join_enz"/>
</dbReference>
<reference evidence="4 5" key="1">
    <citation type="journal article" date="2015" name="PLoS ONE">
        <title>Azotobacter Genomes: The Genome of Azotobacter chroococcum NCIMB 8003 (ATCC 4412).</title>
        <authorList>
            <person name="Robson R.L."/>
            <person name="Jones R."/>
            <person name="Robson R.M."/>
            <person name="Schwartz A."/>
            <person name="Richardson T.H."/>
        </authorList>
    </citation>
    <scope>NUCLEOTIDE SEQUENCE [LARGE SCALE GENOMIC DNA]</scope>
    <source>
        <strain evidence="4 5">NCIMB 8003</strain>
    </source>
</reference>
<evidence type="ECO:0000313" key="5">
    <source>
        <dbReference type="Proteomes" id="UP000068210"/>
    </source>
</evidence>
<dbReference type="Gene3D" id="1.10.443.10">
    <property type="entry name" value="Intergrase catalytic core"/>
    <property type="match status" value="1"/>
</dbReference>
<evidence type="ECO:0000259" key="3">
    <source>
        <dbReference type="PROSITE" id="PS51898"/>
    </source>
</evidence>
<protein>
    <submittedName>
        <fullName evidence="4">Integrase</fullName>
    </submittedName>
</protein>
<dbReference type="PANTHER" id="PTHR30349:SF64">
    <property type="entry name" value="PROPHAGE INTEGRASE INTD-RELATED"/>
    <property type="match status" value="1"/>
</dbReference>